<keyword evidence="1" id="KW-0732">Signal</keyword>
<dbReference type="InterPro" id="IPR039424">
    <property type="entry name" value="SBP_5"/>
</dbReference>
<dbReference type="KEGG" id="cee:CENDO_06695"/>
<dbReference type="InterPro" id="IPR000914">
    <property type="entry name" value="SBP_5_dom"/>
</dbReference>
<sequence length="514" mass="55872" precursor="true">MFSKKRGITAAVVAMALTLTACSGGSDSSTTESGNGEINLGVAYETTNYNPTNTSSALAMGTNWHVVEGLYEFNMNDYSTYPALAAGEPTTVSDTELEIALRDGAKFSDGTDVTANDVVASFEAAMAEGNLYATMLDFIDSITAKDDKTVTITLKEPFSLVNQRLAIVKIIPANASEDDLTNMPIGSGPYKYESISDSQIVAVPNENYNGPHPAGATKLTWDVIKDDTARTTAATSGTIDIMEAVPSESVDMLTAAGMTVDEVDGFNLPFLLFNTNKAPFNDAKVRQAFFYAIDTEKLISNNMDGKAKAAKSFLPEAHPNFNEASNVYTYDPEKAKSLLEEAGVSDLSITLLNTDHPWIENLAPQIKNDLEAVGITTNLQSEASASLYSNHLDVDSPEFDVALAPGDPSVFGNDPALLINWWYGDNVWTQKRSFWQESDKEAYDQLQTLIQDATKLEGEEQQQKWNEALDLISEEVPMYPLFHRTMITAYSADKLTDFKSIGTTGLWAVTAQAN</sequence>
<dbReference type="Gene3D" id="3.10.105.10">
    <property type="entry name" value="Dipeptide-binding Protein, Domain 3"/>
    <property type="match status" value="1"/>
</dbReference>
<organism evidence="3 4">
    <name type="scientific">Corynebacterium endometrii</name>
    <dbReference type="NCBI Taxonomy" id="2488819"/>
    <lineage>
        <taxon>Bacteria</taxon>
        <taxon>Bacillati</taxon>
        <taxon>Actinomycetota</taxon>
        <taxon>Actinomycetes</taxon>
        <taxon>Mycobacteriales</taxon>
        <taxon>Corynebacteriaceae</taxon>
        <taxon>Corynebacterium</taxon>
    </lineage>
</organism>
<proteinExistence type="predicted"/>
<feature type="signal peptide" evidence="1">
    <location>
        <begin position="1"/>
        <end position="21"/>
    </location>
</feature>
<name>A0A4P7QG99_9CORY</name>
<evidence type="ECO:0000313" key="4">
    <source>
        <dbReference type="Proteomes" id="UP000296352"/>
    </source>
</evidence>
<evidence type="ECO:0000259" key="2">
    <source>
        <dbReference type="Pfam" id="PF00496"/>
    </source>
</evidence>
<dbReference type="EMBL" id="CP039247">
    <property type="protein sequence ID" value="QCB28613.1"/>
    <property type="molecule type" value="Genomic_DNA"/>
</dbReference>
<dbReference type="Proteomes" id="UP000296352">
    <property type="component" value="Chromosome"/>
</dbReference>
<dbReference type="Gene3D" id="3.40.190.10">
    <property type="entry name" value="Periplasmic binding protein-like II"/>
    <property type="match status" value="1"/>
</dbReference>
<dbReference type="GO" id="GO:0015833">
    <property type="term" value="P:peptide transport"/>
    <property type="evidence" value="ECO:0007669"/>
    <property type="project" value="TreeGrafter"/>
</dbReference>
<dbReference type="AlphaFoldDB" id="A0A4P7QG99"/>
<protein>
    <submittedName>
        <fullName evidence="3">Putative D,D-dipeptide-binding periplasmic protein DdpA</fullName>
    </submittedName>
</protein>
<dbReference type="PROSITE" id="PS51257">
    <property type="entry name" value="PROKAR_LIPOPROTEIN"/>
    <property type="match status" value="1"/>
</dbReference>
<evidence type="ECO:0000256" key="1">
    <source>
        <dbReference type="SAM" id="SignalP"/>
    </source>
</evidence>
<gene>
    <name evidence="3" type="primary">ddpA</name>
    <name evidence="3" type="ORF">CENDO_06695</name>
</gene>
<dbReference type="PANTHER" id="PTHR30290">
    <property type="entry name" value="PERIPLASMIC BINDING COMPONENT OF ABC TRANSPORTER"/>
    <property type="match status" value="1"/>
</dbReference>
<dbReference type="GO" id="GO:0043190">
    <property type="term" value="C:ATP-binding cassette (ABC) transporter complex"/>
    <property type="evidence" value="ECO:0007669"/>
    <property type="project" value="InterPro"/>
</dbReference>
<keyword evidence="4" id="KW-1185">Reference proteome</keyword>
<dbReference type="PIRSF" id="PIRSF002741">
    <property type="entry name" value="MppA"/>
    <property type="match status" value="1"/>
</dbReference>
<dbReference type="SUPFAM" id="SSF53850">
    <property type="entry name" value="Periplasmic binding protein-like II"/>
    <property type="match status" value="1"/>
</dbReference>
<dbReference type="Pfam" id="PF00496">
    <property type="entry name" value="SBP_bac_5"/>
    <property type="match status" value="1"/>
</dbReference>
<dbReference type="RefSeq" id="WP_136141329.1">
    <property type="nucleotide sequence ID" value="NZ_CP039247.1"/>
</dbReference>
<dbReference type="OrthoDB" id="9046151at2"/>
<reference evidence="3 4" key="1">
    <citation type="submission" date="2019-04" db="EMBL/GenBank/DDBJ databases">
        <title>Corynebacterium endometrii sp. nov., isolated from the uterus of a cow with endometritis.</title>
        <authorList>
            <person name="Ballas P."/>
            <person name="Ruckert C."/>
            <person name="Wagener K."/>
            <person name="Drillich M."/>
            <person name="Kaempfer P."/>
            <person name="Busse H.-J."/>
            <person name="Ehling-Schulz M."/>
        </authorList>
    </citation>
    <scope>NUCLEOTIDE SEQUENCE [LARGE SCALE GENOMIC DNA]</scope>
    <source>
        <strain evidence="3 4">LMM-1653</strain>
    </source>
</reference>
<dbReference type="InterPro" id="IPR030678">
    <property type="entry name" value="Peptide/Ni-bd"/>
</dbReference>
<evidence type="ECO:0000313" key="3">
    <source>
        <dbReference type="EMBL" id="QCB28613.1"/>
    </source>
</evidence>
<dbReference type="GO" id="GO:0042597">
    <property type="term" value="C:periplasmic space"/>
    <property type="evidence" value="ECO:0007669"/>
    <property type="project" value="UniProtKB-ARBA"/>
</dbReference>
<accession>A0A4P7QG99</accession>
<feature type="domain" description="Solute-binding protein family 5" evidence="2">
    <location>
        <begin position="81"/>
        <end position="426"/>
    </location>
</feature>
<feature type="chain" id="PRO_5039538835" evidence="1">
    <location>
        <begin position="22"/>
        <end position="514"/>
    </location>
</feature>
<dbReference type="GO" id="GO:1904680">
    <property type="term" value="F:peptide transmembrane transporter activity"/>
    <property type="evidence" value="ECO:0007669"/>
    <property type="project" value="TreeGrafter"/>
</dbReference>
<dbReference type="CDD" id="cd00995">
    <property type="entry name" value="PBP2_NikA_DppA_OppA_like"/>
    <property type="match status" value="1"/>
</dbReference>